<accession>A0A857DHD3</accession>
<dbReference type="PANTHER" id="PTHR47371">
    <property type="entry name" value="LIPOTEICHOIC ACID SYNTHASE"/>
    <property type="match status" value="1"/>
</dbReference>
<evidence type="ECO:0000256" key="3">
    <source>
        <dbReference type="ARBA" id="ARBA00022475"/>
    </source>
</evidence>
<proteinExistence type="predicted"/>
<gene>
    <name evidence="10" type="ORF">GQ588_08750</name>
</gene>
<keyword evidence="3" id="KW-1003">Cell membrane</keyword>
<dbReference type="Gene3D" id="2.60.40.10">
    <property type="entry name" value="Immunoglobulins"/>
    <property type="match status" value="1"/>
</dbReference>
<dbReference type="InterPro" id="IPR050448">
    <property type="entry name" value="OpgB/LTA_synthase_biosynth"/>
</dbReference>
<keyword evidence="5 7" id="KW-1133">Transmembrane helix</keyword>
<dbReference type="InterPro" id="IPR014756">
    <property type="entry name" value="Ig_E-set"/>
</dbReference>
<evidence type="ECO:0000256" key="6">
    <source>
        <dbReference type="ARBA" id="ARBA00023136"/>
    </source>
</evidence>
<dbReference type="AlphaFoldDB" id="A0A857DHD3"/>
<dbReference type="InterPro" id="IPR038007">
    <property type="entry name" value="RBP-Jkappa_IPT"/>
</dbReference>
<dbReference type="GO" id="GO:0006355">
    <property type="term" value="P:regulation of DNA-templated transcription"/>
    <property type="evidence" value="ECO:0007669"/>
    <property type="project" value="InterPro"/>
</dbReference>
<organism evidence="10 11">
    <name type="scientific">Dehalobacter restrictus</name>
    <dbReference type="NCBI Taxonomy" id="55583"/>
    <lineage>
        <taxon>Bacteria</taxon>
        <taxon>Bacillati</taxon>
        <taxon>Bacillota</taxon>
        <taxon>Clostridia</taxon>
        <taxon>Eubacteriales</taxon>
        <taxon>Desulfitobacteriaceae</taxon>
        <taxon>Dehalobacter</taxon>
    </lineage>
</organism>
<keyword evidence="10" id="KW-0378">Hydrolase</keyword>
<dbReference type="InterPro" id="IPR017850">
    <property type="entry name" value="Alkaline_phosphatase_core_sf"/>
</dbReference>
<keyword evidence="10" id="KW-0808">Transferase</keyword>
<evidence type="ECO:0000259" key="9">
    <source>
        <dbReference type="Pfam" id="PF20144"/>
    </source>
</evidence>
<feature type="transmembrane region" description="Helical" evidence="7">
    <location>
        <begin position="150"/>
        <end position="169"/>
    </location>
</feature>
<evidence type="ECO:0000256" key="1">
    <source>
        <dbReference type="ARBA" id="ARBA00004651"/>
    </source>
</evidence>
<evidence type="ECO:0000259" key="8">
    <source>
        <dbReference type="Pfam" id="PF00884"/>
    </source>
</evidence>
<dbReference type="InterPro" id="IPR000917">
    <property type="entry name" value="Sulfatase_N"/>
</dbReference>
<comment type="pathway">
    <text evidence="2">Cell wall biogenesis; lipoteichoic acid biosynthesis.</text>
</comment>
<evidence type="ECO:0000313" key="10">
    <source>
        <dbReference type="EMBL" id="QHA00714.1"/>
    </source>
</evidence>
<dbReference type="EMBL" id="CP046996">
    <property type="protein sequence ID" value="QHA00714.1"/>
    <property type="molecule type" value="Genomic_DNA"/>
</dbReference>
<feature type="transmembrane region" description="Helical" evidence="7">
    <location>
        <begin position="41"/>
        <end position="60"/>
    </location>
</feature>
<dbReference type="Proteomes" id="UP000430508">
    <property type="component" value="Chromosome"/>
</dbReference>
<dbReference type="Pfam" id="PF20144">
    <property type="entry name" value="TIG_SUH"/>
    <property type="match status" value="1"/>
</dbReference>
<sequence length="695" mass="79387">MEEKVSNSKFLAIIPLMVLILFETVSRGSLADTLVWSVHYPNQFIATYAMLFGLINAFYLLPRRLYLSIAVVILTGLSFIALVSREKLLLRGEPLLPWDLNLGKEAANISQSFQDMPIAFMLGLVILLIAAIIMIIRYIPREEYLSAQKVPIAVLSFLLLFNLVAHTSMQKTFNCRLVNWSQQSNYEENGLIIGFMMNYKAYSDDAPASYQKEKIEKIITQTKTDYTVDPDFTPNVIYVQSEAFWDPTLMKEVSFSEDPIPYFHYLQKNYSGGKMVVPVFAGGTVNTEFEVLTGYSCQFLPAGIIPYVQYATRDMDALPAIYKKQGYEATAIHTYHNWFYRRNIVFEEMGFDKFISKEFFTDPEKKGTYIRDTELTKKILQQLGQNDKPDFIYAISMQAHGPYAEKPNAGNTIQVQGNFSAKSKTLLENYVNTISDVDQSLKALIEGLKKIDEPTIVVFYGDHLPLLGNSSEVYKEADFFQDRNNYSDYLNKYTVPFIIWDNFSSPKDKENIRISSSFLGPYILEKSKKEGNTLTDFLYSLYEKGSDVMTAALYQQNEKITETESADYEMLQYDSLIGNAYAYELEPRDKPVQNALYLLGERFPKIEKVLRLSEDVIQVQGENFLPDYQIYIDDTPVKTKYVSNTVLTATLPKSIQNETEPVKLLLKMIDSLNNVISESNTYSFSRADGASINNK</sequence>
<dbReference type="Pfam" id="PF00884">
    <property type="entry name" value="Sulfatase"/>
    <property type="match status" value="1"/>
</dbReference>
<feature type="domain" description="Sulfatase N-terminal" evidence="8">
    <location>
        <begin position="234"/>
        <end position="525"/>
    </location>
</feature>
<reference evidence="10 11" key="1">
    <citation type="submission" date="2019-12" db="EMBL/GenBank/DDBJ databases">
        <title>Sequence classification of anaerobic respiratory reductive dehalogenases: First we see many, then we see few.</title>
        <authorList>
            <person name="Molenda O."/>
            <person name="Puentes Jacome L.A."/>
            <person name="Cao X."/>
            <person name="Nesbo C.L."/>
            <person name="Tang S."/>
            <person name="Morson N."/>
            <person name="Patron J."/>
            <person name="Lomheim L."/>
            <person name="Wishart D.S."/>
            <person name="Edwards E.A."/>
        </authorList>
    </citation>
    <scope>NUCLEOTIDE SEQUENCE [LARGE SCALE GENOMIC DNA]</scope>
    <source>
        <strain evidence="10 11">12DCA</strain>
    </source>
</reference>
<dbReference type="SUPFAM" id="SSF81296">
    <property type="entry name" value="E set domains"/>
    <property type="match status" value="1"/>
</dbReference>
<dbReference type="InterPro" id="IPR013783">
    <property type="entry name" value="Ig-like_fold"/>
</dbReference>
<dbReference type="CDD" id="cd16015">
    <property type="entry name" value="LTA_synthase"/>
    <property type="match status" value="1"/>
</dbReference>
<dbReference type="Gene3D" id="3.40.720.10">
    <property type="entry name" value="Alkaline Phosphatase, subunit A"/>
    <property type="match status" value="1"/>
</dbReference>
<dbReference type="GO" id="GO:0016787">
    <property type="term" value="F:hydrolase activity"/>
    <property type="evidence" value="ECO:0007669"/>
    <property type="project" value="UniProtKB-KW"/>
</dbReference>
<dbReference type="GO" id="GO:0005886">
    <property type="term" value="C:plasma membrane"/>
    <property type="evidence" value="ECO:0007669"/>
    <property type="project" value="UniProtKB-SubCell"/>
</dbReference>
<dbReference type="SUPFAM" id="SSF53649">
    <property type="entry name" value="Alkaline phosphatase-like"/>
    <property type="match status" value="1"/>
</dbReference>
<evidence type="ECO:0000256" key="7">
    <source>
        <dbReference type="SAM" id="Phobius"/>
    </source>
</evidence>
<dbReference type="GO" id="GO:0016740">
    <property type="term" value="F:transferase activity"/>
    <property type="evidence" value="ECO:0007669"/>
    <property type="project" value="UniProtKB-KW"/>
</dbReference>
<feature type="domain" description="RBP-Jkappa IPT" evidence="9">
    <location>
        <begin position="613"/>
        <end position="657"/>
    </location>
</feature>
<feature type="transmembrane region" description="Helical" evidence="7">
    <location>
        <begin position="118"/>
        <end position="138"/>
    </location>
</feature>
<feature type="transmembrane region" description="Helical" evidence="7">
    <location>
        <begin position="65"/>
        <end position="84"/>
    </location>
</feature>
<name>A0A857DHD3_9FIRM</name>
<keyword evidence="6 7" id="KW-0472">Membrane</keyword>
<dbReference type="GO" id="GO:0003677">
    <property type="term" value="F:DNA binding"/>
    <property type="evidence" value="ECO:0007669"/>
    <property type="project" value="InterPro"/>
</dbReference>
<evidence type="ECO:0000256" key="2">
    <source>
        <dbReference type="ARBA" id="ARBA00004936"/>
    </source>
</evidence>
<evidence type="ECO:0000256" key="4">
    <source>
        <dbReference type="ARBA" id="ARBA00022692"/>
    </source>
</evidence>
<keyword evidence="4 7" id="KW-0812">Transmembrane</keyword>
<evidence type="ECO:0000313" key="11">
    <source>
        <dbReference type="Proteomes" id="UP000430508"/>
    </source>
</evidence>
<evidence type="ECO:0000256" key="5">
    <source>
        <dbReference type="ARBA" id="ARBA00022989"/>
    </source>
</evidence>
<dbReference type="PANTHER" id="PTHR47371:SF3">
    <property type="entry name" value="PHOSPHOGLYCEROL TRANSFERASE I"/>
    <property type="match status" value="1"/>
</dbReference>
<comment type="subcellular location">
    <subcellularLocation>
        <location evidence="1">Cell membrane</location>
        <topology evidence="1">Multi-pass membrane protein</topology>
    </subcellularLocation>
</comment>
<protein>
    <submittedName>
        <fullName evidence="10">Sulfatase-like hydrolase/transferase</fullName>
    </submittedName>
</protein>